<dbReference type="PANTHER" id="PTHR44757">
    <property type="entry name" value="DIGUANYLATE CYCLASE DGCP"/>
    <property type="match status" value="1"/>
</dbReference>
<organism evidence="3 4">
    <name type="scientific">Pseudoxanthomonas mexicana</name>
    <dbReference type="NCBI Taxonomy" id="128785"/>
    <lineage>
        <taxon>Bacteria</taxon>
        <taxon>Pseudomonadati</taxon>
        <taxon>Pseudomonadota</taxon>
        <taxon>Gammaproteobacteria</taxon>
        <taxon>Lysobacterales</taxon>
        <taxon>Lysobacteraceae</taxon>
        <taxon>Pseudoxanthomonas</taxon>
    </lineage>
</organism>
<feature type="domain" description="PAS" evidence="1">
    <location>
        <begin position="395"/>
        <end position="465"/>
    </location>
</feature>
<evidence type="ECO:0000313" key="3">
    <source>
        <dbReference type="EMBL" id="QNN76901.1"/>
    </source>
</evidence>
<protein>
    <submittedName>
        <fullName evidence="3">EAL domain-containing protein</fullName>
    </submittedName>
</protein>
<dbReference type="InterPro" id="IPR013656">
    <property type="entry name" value="PAS_4"/>
</dbReference>
<sequence length="530" mass="59015">MPKTIHNDVDQRIAEAVCFERIRPAFQPIVTLTETRIVGFEVLARWHDVTLGEVSPDVFVPAAQSRSLLGLMTFNLMRSACQAAVSWPGTFYLAFNVPPTLLQDRSSVDLLTDAIQISGFPSHRVRVEMTEAEVIEDETAAGAAIAFLRSLGIRVVLDDFGTGFSSMTRLHRFDFDEIKIDGSFVRAIESDPGSRRIVSAIVGLGHSLDIPVVAESIQDQHQLDYLRQLGCDYGQGWLFGTAIPGEQVPALLATPVQVSATGGHLQLSPYRRQHQLQALYTDAPVGLCFVDPEKRYLSANARFCDMIGYPPEAVVGRSIHEVYEPAFAVLVEQTLDALMAGPASVPLEYQMPGRPGTFLAYSQRVLDDTGVLLGMSIVSIDITARKRAEEALLESEARYRHCVELSPTVMWVAEADGALSYISPLADEPEGQSMEQRLQTWYERMDPEDRERVRDEWLAGLPRGEAFETRFRVQWRPGQWGWVLSRGRPYIEQGRPTRWFGVFSDITNTQTLEARVLELEAALAAASKAE</sequence>
<name>A0A7G9T9X6_PSEMX</name>
<dbReference type="CDD" id="cd00130">
    <property type="entry name" value="PAS"/>
    <property type="match status" value="2"/>
</dbReference>
<gene>
    <name evidence="3" type="ORF">IAE60_13255</name>
</gene>
<dbReference type="InterPro" id="IPR001633">
    <property type="entry name" value="EAL_dom"/>
</dbReference>
<dbReference type="InterPro" id="IPR035919">
    <property type="entry name" value="EAL_sf"/>
</dbReference>
<dbReference type="InterPro" id="IPR013655">
    <property type="entry name" value="PAS_fold_3"/>
</dbReference>
<accession>A0A7G9T9X6</accession>
<dbReference type="PROSITE" id="PS50883">
    <property type="entry name" value="EAL"/>
    <property type="match status" value="1"/>
</dbReference>
<reference evidence="3 4" key="1">
    <citation type="submission" date="2020-08" db="EMBL/GenBank/DDBJ databases">
        <title>Streptomycin Non-resistant strain, P. mexicana.</title>
        <authorList>
            <person name="Ganesh-Kumar S."/>
            <person name="Zhe T."/>
            <person name="Yu Z."/>
            <person name="Min Y."/>
        </authorList>
    </citation>
    <scope>NUCLEOTIDE SEQUENCE [LARGE SCALE GENOMIC DNA]</scope>
    <source>
        <strain evidence="3 4">GTZY2</strain>
    </source>
</reference>
<dbReference type="PROSITE" id="PS50112">
    <property type="entry name" value="PAS"/>
    <property type="match status" value="2"/>
</dbReference>
<dbReference type="Pfam" id="PF00563">
    <property type="entry name" value="EAL"/>
    <property type="match status" value="1"/>
</dbReference>
<dbReference type="AlphaFoldDB" id="A0A7G9T9X6"/>
<evidence type="ECO:0000259" key="2">
    <source>
        <dbReference type="PROSITE" id="PS50883"/>
    </source>
</evidence>
<evidence type="ECO:0000259" key="1">
    <source>
        <dbReference type="PROSITE" id="PS50112"/>
    </source>
</evidence>
<dbReference type="Proteomes" id="UP000515838">
    <property type="component" value="Chromosome"/>
</dbReference>
<dbReference type="SUPFAM" id="SSF141868">
    <property type="entry name" value="EAL domain-like"/>
    <property type="match status" value="1"/>
</dbReference>
<dbReference type="Gene3D" id="3.20.20.450">
    <property type="entry name" value="EAL domain"/>
    <property type="match status" value="1"/>
</dbReference>
<dbReference type="Pfam" id="PF08447">
    <property type="entry name" value="PAS_3"/>
    <property type="match status" value="1"/>
</dbReference>
<dbReference type="InterPro" id="IPR000014">
    <property type="entry name" value="PAS"/>
</dbReference>
<dbReference type="RefSeq" id="WP_187572625.1">
    <property type="nucleotide sequence ID" value="NZ_CP060731.1"/>
</dbReference>
<feature type="domain" description="PAS" evidence="1">
    <location>
        <begin position="272"/>
        <end position="342"/>
    </location>
</feature>
<feature type="domain" description="EAL" evidence="2">
    <location>
        <begin position="6"/>
        <end position="256"/>
    </location>
</feature>
<proteinExistence type="predicted"/>
<dbReference type="SMART" id="SM00086">
    <property type="entry name" value="PAC"/>
    <property type="match status" value="2"/>
</dbReference>
<dbReference type="Pfam" id="PF08448">
    <property type="entry name" value="PAS_4"/>
    <property type="match status" value="1"/>
</dbReference>
<dbReference type="PANTHER" id="PTHR44757:SF2">
    <property type="entry name" value="BIOFILM ARCHITECTURE MAINTENANCE PROTEIN MBAA"/>
    <property type="match status" value="1"/>
</dbReference>
<dbReference type="SMART" id="SM00052">
    <property type="entry name" value="EAL"/>
    <property type="match status" value="1"/>
</dbReference>
<dbReference type="GeneID" id="81471945"/>
<dbReference type="SMART" id="SM00091">
    <property type="entry name" value="PAS"/>
    <property type="match status" value="2"/>
</dbReference>
<dbReference type="InterPro" id="IPR035965">
    <property type="entry name" value="PAS-like_dom_sf"/>
</dbReference>
<dbReference type="NCBIfam" id="TIGR00229">
    <property type="entry name" value="sensory_box"/>
    <property type="match status" value="2"/>
</dbReference>
<dbReference type="SUPFAM" id="SSF55785">
    <property type="entry name" value="PYP-like sensor domain (PAS domain)"/>
    <property type="match status" value="2"/>
</dbReference>
<dbReference type="InterPro" id="IPR052155">
    <property type="entry name" value="Biofilm_reg_signaling"/>
</dbReference>
<dbReference type="InterPro" id="IPR001610">
    <property type="entry name" value="PAC"/>
</dbReference>
<dbReference type="Gene3D" id="3.30.450.20">
    <property type="entry name" value="PAS domain"/>
    <property type="match status" value="2"/>
</dbReference>
<dbReference type="EMBL" id="CP060731">
    <property type="protein sequence ID" value="QNN76901.1"/>
    <property type="molecule type" value="Genomic_DNA"/>
</dbReference>
<dbReference type="CDD" id="cd01948">
    <property type="entry name" value="EAL"/>
    <property type="match status" value="1"/>
</dbReference>
<evidence type="ECO:0000313" key="4">
    <source>
        <dbReference type="Proteomes" id="UP000515838"/>
    </source>
</evidence>